<sequence>MKLPPNLPPLPGIGLKPQHYTQVLQPMSASISSPAPKPPIAPAWLEVHPQNYFGAGGPPHRWLSAIAESFPLSFHSVGLSLGSSGGVDAEELEQLAALCQRYEPASVSDHLSWSGSANNRYPDLLPVPYTDEALGHFVTQIGRVQDRLKRRILIENPSRYLAFARDDMSEAQFLHLLCASTGCGILLDINNIEVSATNLGLDAQAMIDSIDPGLVDEIHLAGHAREEHADGVLLIDDHGSAVSEITWTLFARFISRAGRKPVLIEWDTNVPDYGVLLAEAAKAEAIMRVQASFSPVNALSSDAAHACA</sequence>
<organism evidence="1 2">
    <name type="scientific">Rhizorhabdus dicambivorans</name>
    <dbReference type="NCBI Taxonomy" id="1850238"/>
    <lineage>
        <taxon>Bacteria</taxon>
        <taxon>Pseudomonadati</taxon>
        <taxon>Pseudomonadota</taxon>
        <taxon>Alphaproteobacteria</taxon>
        <taxon>Sphingomonadales</taxon>
        <taxon>Sphingomonadaceae</taxon>
        <taxon>Rhizorhabdus</taxon>
    </lineage>
</organism>
<dbReference type="KEGG" id="rdi:CMV14_22590"/>
<dbReference type="PANTHER" id="PTHR42194">
    <property type="entry name" value="UPF0276 PROTEIN HI_1600"/>
    <property type="match status" value="1"/>
</dbReference>
<dbReference type="EMBL" id="NWUF01000022">
    <property type="protein sequence ID" value="PCE40849.1"/>
    <property type="molecule type" value="Genomic_DNA"/>
</dbReference>
<dbReference type="Proteomes" id="UP000218934">
    <property type="component" value="Unassembled WGS sequence"/>
</dbReference>
<evidence type="ECO:0000313" key="1">
    <source>
        <dbReference type="EMBL" id="PCE40849.1"/>
    </source>
</evidence>
<dbReference type="PANTHER" id="PTHR42194:SF1">
    <property type="entry name" value="UPF0276 PROTEIN HI_1600"/>
    <property type="match status" value="1"/>
</dbReference>
<proteinExistence type="predicted"/>
<comment type="caution">
    <text evidence="1">The sequence shown here is derived from an EMBL/GenBank/DDBJ whole genome shotgun (WGS) entry which is preliminary data.</text>
</comment>
<reference evidence="1 2" key="1">
    <citation type="submission" date="2017-09" db="EMBL/GenBank/DDBJ databases">
        <title>The Catabolism of 3,6-Dichlorosalicylic acid is Initiated by the Cytochrome P450 Monooxygenase DsmABC in Rhizorhabdus dicambivorans Ndbn-20.</title>
        <authorList>
            <person name="Na L."/>
        </authorList>
    </citation>
    <scope>NUCLEOTIDE SEQUENCE [LARGE SCALE GENOMIC DNA]</scope>
    <source>
        <strain evidence="1 2">Ndbn-20m</strain>
    </source>
</reference>
<dbReference type="AlphaFoldDB" id="A0A2A4FRT1"/>
<dbReference type="InterPro" id="IPR007801">
    <property type="entry name" value="MbnB/TglH/ChrH"/>
</dbReference>
<evidence type="ECO:0000313" key="2">
    <source>
        <dbReference type="Proteomes" id="UP000218934"/>
    </source>
</evidence>
<protein>
    <submittedName>
        <fullName evidence="1">DUF692 domain-containing protein</fullName>
    </submittedName>
</protein>
<dbReference type="RefSeq" id="WP_083216005.1">
    <property type="nucleotide sequence ID" value="NZ_CP023449.1"/>
</dbReference>
<gene>
    <name evidence="1" type="ORF">COO09_18525</name>
</gene>
<name>A0A2A4FRT1_9SPHN</name>
<dbReference type="SUPFAM" id="SSF51658">
    <property type="entry name" value="Xylose isomerase-like"/>
    <property type="match status" value="1"/>
</dbReference>
<dbReference type="Gene3D" id="3.20.20.150">
    <property type="entry name" value="Divalent-metal-dependent TIM barrel enzymes"/>
    <property type="match status" value="1"/>
</dbReference>
<keyword evidence="2" id="KW-1185">Reference proteome</keyword>
<dbReference type="InterPro" id="IPR036237">
    <property type="entry name" value="Xyl_isomerase-like_sf"/>
</dbReference>
<dbReference type="OrthoDB" id="9763101at2"/>
<dbReference type="Pfam" id="PF05114">
    <property type="entry name" value="MbnB_TglH_ChrH"/>
    <property type="match status" value="1"/>
</dbReference>
<accession>A0A2A4FRT1</accession>
<dbReference type="NCBIfam" id="NF003818">
    <property type="entry name" value="PRK05409.1"/>
    <property type="match status" value="1"/>
</dbReference>